<reference evidence="3 4" key="1">
    <citation type="submission" date="2020-12" db="EMBL/GenBank/DDBJ databases">
        <authorList>
            <person name="Zheng R.K."/>
            <person name="Sun C.M."/>
        </authorList>
    </citation>
    <scope>NUCLEOTIDE SEQUENCE [LARGE SCALE GENOMIC DNA]</scope>
    <source>
        <strain evidence="3 4">ZRK001</strain>
    </source>
</reference>
<protein>
    <submittedName>
        <fullName evidence="3">ABC transporter substrate-binding protein</fullName>
    </submittedName>
</protein>
<dbReference type="AlphaFoldDB" id="A0A7T7HJW8"/>
<feature type="domain" description="ABC-type glycine betaine transport system substrate-binding" evidence="2">
    <location>
        <begin position="25"/>
        <end position="300"/>
    </location>
</feature>
<dbReference type="Pfam" id="PF04069">
    <property type="entry name" value="OpuAC"/>
    <property type="match status" value="1"/>
</dbReference>
<dbReference type="Gene3D" id="3.40.190.120">
    <property type="entry name" value="Osmoprotection protein (prox), domain 2"/>
    <property type="match status" value="1"/>
</dbReference>
<feature type="signal peptide" evidence="1">
    <location>
        <begin position="1"/>
        <end position="19"/>
    </location>
</feature>
<gene>
    <name evidence="3" type="ORF">JET14_20200</name>
</gene>
<organism evidence="3 4">
    <name type="scientific">Martelella lutilitoris</name>
    <dbReference type="NCBI Taxonomy" id="2583532"/>
    <lineage>
        <taxon>Bacteria</taxon>
        <taxon>Pseudomonadati</taxon>
        <taxon>Pseudomonadota</taxon>
        <taxon>Alphaproteobacteria</taxon>
        <taxon>Hyphomicrobiales</taxon>
        <taxon>Aurantimonadaceae</taxon>
        <taxon>Martelella</taxon>
    </lineage>
</organism>
<evidence type="ECO:0000313" key="3">
    <source>
        <dbReference type="EMBL" id="QQM30536.1"/>
    </source>
</evidence>
<dbReference type="Gene3D" id="3.40.190.10">
    <property type="entry name" value="Periplasmic binding protein-like II"/>
    <property type="match status" value="1"/>
</dbReference>
<dbReference type="Proteomes" id="UP000596083">
    <property type="component" value="Chromosome"/>
</dbReference>
<evidence type="ECO:0000313" key="4">
    <source>
        <dbReference type="Proteomes" id="UP000596083"/>
    </source>
</evidence>
<evidence type="ECO:0000259" key="2">
    <source>
        <dbReference type="Pfam" id="PF04069"/>
    </source>
</evidence>
<evidence type="ECO:0000256" key="1">
    <source>
        <dbReference type="SAM" id="SignalP"/>
    </source>
</evidence>
<dbReference type="RefSeq" id="WP_200336001.1">
    <property type="nucleotide sequence ID" value="NZ_CP066786.1"/>
</dbReference>
<dbReference type="SUPFAM" id="SSF53850">
    <property type="entry name" value="Periplasmic binding protein-like II"/>
    <property type="match status" value="1"/>
</dbReference>
<keyword evidence="1" id="KW-0732">Signal</keyword>
<dbReference type="EMBL" id="CP066786">
    <property type="protein sequence ID" value="QQM30536.1"/>
    <property type="molecule type" value="Genomic_DNA"/>
</dbReference>
<dbReference type="InterPro" id="IPR007210">
    <property type="entry name" value="ABC_Gly_betaine_transp_sub-bd"/>
</dbReference>
<dbReference type="GO" id="GO:0043190">
    <property type="term" value="C:ATP-binding cassette (ABC) transporter complex"/>
    <property type="evidence" value="ECO:0007669"/>
    <property type="project" value="InterPro"/>
</dbReference>
<accession>A0A7T7HJW8</accession>
<sequence>MKRLLTLTGALAISAFAFAGTASADPVVVSSKIDTEGGVLGNIILQALQANDIPTENKIQLGGTPIVRQAITQGQIDIYPEYTGNAAFFFNKTDLPVWNKPEAGYEEAKKLDYDTNKIVWLTPADANNTWAIALRKDVADPNNLSTMSEFGAYVADGGTVKLAASSEFVTSPAALPAFEEAYGFDLTSGQLIQLSGGDTAATIAAAAKQTSGANAAMVYGTDGGIAPSGLKVMTDDKGVQPVYLPTPIIREVRLEEYPQIADMLKPIFEGLTLETLQDLNGRVQVGGEPADAVAKDYLTKNGFVK</sequence>
<proteinExistence type="predicted"/>
<dbReference type="CDD" id="cd13616">
    <property type="entry name" value="PBP2_OsmF"/>
    <property type="match status" value="1"/>
</dbReference>
<dbReference type="KEGG" id="mlut:JET14_20200"/>
<feature type="chain" id="PRO_5032406108" evidence="1">
    <location>
        <begin position="20"/>
        <end position="305"/>
    </location>
</feature>
<name>A0A7T7HJW8_9HYPH</name>
<dbReference type="GO" id="GO:0022857">
    <property type="term" value="F:transmembrane transporter activity"/>
    <property type="evidence" value="ECO:0007669"/>
    <property type="project" value="InterPro"/>
</dbReference>